<dbReference type="Proteomes" id="UP000663882">
    <property type="component" value="Unassembled WGS sequence"/>
</dbReference>
<evidence type="ECO:0000313" key="4">
    <source>
        <dbReference type="EMBL" id="CAF3941040.1"/>
    </source>
</evidence>
<dbReference type="OrthoDB" id="9977587at2759"/>
<evidence type="ECO:0000313" key="5">
    <source>
        <dbReference type="Proteomes" id="UP000663882"/>
    </source>
</evidence>
<organism evidence="1 5">
    <name type="scientific">Rotaria sordida</name>
    <dbReference type="NCBI Taxonomy" id="392033"/>
    <lineage>
        <taxon>Eukaryota</taxon>
        <taxon>Metazoa</taxon>
        <taxon>Spiralia</taxon>
        <taxon>Gnathifera</taxon>
        <taxon>Rotifera</taxon>
        <taxon>Eurotatoria</taxon>
        <taxon>Bdelloidea</taxon>
        <taxon>Philodinida</taxon>
        <taxon>Philodinidae</taxon>
        <taxon>Rotaria</taxon>
    </lineage>
</organism>
<proteinExistence type="predicted"/>
<evidence type="ECO:0000313" key="2">
    <source>
        <dbReference type="EMBL" id="CAF1349125.1"/>
    </source>
</evidence>
<sequence>MGCTAAMLSPYTVADVEAEIANLTPRLPVAVLMNGGIIKLEGANGFFNPNSLLDPSWLKGKMTPQEYYEAINYINKCTAHTHVGLSRMYPTHERPMREQLRIQAGMAAVQQINERHPSVRFTYQQTAETIHMSTTWSTDPAVRFAQRGKAPIGHATLTVLYISVN</sequence>
<dbReference type="EMBL" id="CAJNOU010002780">
    <property type="protein sequence ID" value="CAF1349125.1"/>
    <property type="molecule type" value="Genomic_DNA"/>
</dbReference>
<dbReference type="EMBL" id="CAJNOO010001221">
    <property type="protein sequence ID" value="CAF1116861.1"/>
    <property type="molecule type" value="Genomic_DNA"/>
</dbReference>
<gene>
    <name evidence="4" type="ORF">FNK824_LOCUS22676</name>
    <name evidence="3" type="ORF">OTI717_LOCUS8879</name>
    <name evidence="1" type="ORF">RFH988_LOCUS20138</name>
    <name evidence="2" type="ORF">SEV965_LOCUS28767</name>
</gene>
<dbReference type="EMBL" id="CAJOBE010004645">
    <property type="protein sequence ID" value="CAF3941040.1"/>
    <property type="molecule type" value="Genomic_DNA"/>
</dbReference>
<accession>A0A814Q8L2</accession>
<dbReference type="AlphaFoldDB" id="A0A814Q8L2"/>
<dbReference type="Proteomes" id="UP000663874">
    <property type="component" value="Unassembled WGS sequence"/>
</dbReference>
<name>A0A814Q8L2_9BILA</name>
<dbReference type="EMBL" id="CAJOAX010000730">
    <property type="protein sequence ID" value="CAF3641850.1"/>
    <property type="molecule type" value="Genomic_DNA"/>
</dbReference>
<comment type="caution">
    <text evidence="1">The sequence shown here is derived from an EMBL/GenBank/DDBJ whole genome shotgun (WGS) entry which is preliminary data.</text>
</comment>
<reference evidence="1" key="1">
    <citation type="submission" date="2021-02" db="EMBL/GenBank/DDBJ databases">
        <authorList>
            <person name="Nowell W R."/>
        </authorList>
    </citation>
    <scope>NUCLEOTIDE SEQUENCE</scope>
</reference>
<evidence type="ECO:0000313" key="3">
    <source>
        <dbReference type="EMBL" id="CAF3641850.1"/>
    </source>
</evidence>
<dbReference type="Proteomes" id="UP000663823">
    <property type="component" value="Unassembled WGS sequence"/>
</dbReference>
<protein>
    <submittedName>
        <fullName evidence="1">Uncharacterized protein</fullName>
    </submittedName>
</protein>
<evidence type="ECO:0000313" key="1">
    <source>
        <dbReference type="EMBL" id="CAF1116861.1"/>
    </source>
</evidence>
<dbReference type="Proteomes" id="UP000663889">
    <property type="component" value="Unassembled WGS sequence"/>
</dbReference>